<feature type="signal peptide" evidence="1">
    <location>
        <begin position="1"/>
        <end position="21"/>
    </location>
</feature>
<proteinExistence type="predicted"/>
<dbReference type="AlphaFoldDB" id="A0A256A0E2"/>
<evidence type="ECO:0000313" key="2">
    <source>
        <dbReference type="EMBL" id="OYQ47166.1"/>
    </source>
</evidence>
<dbReference type="PROSITE" id="PS51257">
    <property type="entry name" value="PROKAR_LIPOPROTEIN"/>
    <property type="match status" value="1"/>
</dbReference>
<dbReference type="EMBL" id="NOXX01000151">
    <property type="protein sequence ID" value="OYQ47166.1"/>
    <property type="molecule type" value="Genomic_DNA"/>
</dbReference>
<dbReference type="RefSeq" id="WP_094485389.1">
    <property type="nucleotide sequence ID" value="NZ_NOXX01000151.1"/>
</dbReference>
<accession>A0A256A0E2</accession>
<dbReference type="Proteomes" id="UP000216035">
    <property type="component" value="Unassembled WGS sequence"/>
</dbReference>
<evidence type="ECO:0000313" key="3">
    <source>
        <dbReference type="Proteomes" id="UP000216035"/>
    </source>
</evidence>
<name>A0A256A0E2_9FLAO</name>
<gene>
    <name evidence="2" type="ORF">CHX27_03535</name>
</gene>
<organism evidence="2 3">
    <name type="scientific">Flavobacterium aurantiibacter</name>
    <dbReference type="NCBI Taxonomy" id="2023067"/>
    <lineage>
        <taxon>Bacteria</taxon>
        <taxon>Pseudomonadati</taxon>
        <taxon>Bacteroidota</taxon>
        <taxon>Flavobacteriia</taxon>
        <taxon>Flavobacteriales</taxon>
        <taxon>Flavobacteriaceae</taxon>
        <taxon>Flavobacterium</taxon>
    </lineage>
</organism>
<reference evidence="2 3" key="1">
    <citation type="submission" date="2017-07" db="EMBL/GenBank/DDBJ databases">
        <title>Flavobacterium cyanobacteriorum sp. nov., isolated from cyanobacterial aggregates in a eutrophic lake.</title>
        <authorList>
            <person name="Cai H."/>
        </authorList>
    </citation>
    <scope>NUCLEOTIDE SEQUENCE [LARGE SCALE GENOMIC DNA]</scope>
    <source>
        <strain evidence="2 3">TH167</strain>
    </source>
</reference>
<comment type="caution">
    <text evidence="2">The sequence shown here is derived from an EMBL/GenBank/DDBJ whole genome shotgun (WGS) entry which is preliminary data.</text>
</comment>
<feature type="chain" id="PRO_5013327616" description="Lipoprotein" evidence="1">
    <location>
        <begin position="22"/>
        <end position="123"/>
    </location>
</feature>
<sequence length="123" mass="13303">MKKNVILLALVTLLVSCGSFSSLNSGTSINANEKFVLGSNPHGNFRTHLKNDGSTTLLVYQEPNDGGTHSPITLKPTESTFIKTDKNTALVIENTETKMGYVTLKVTGDLNLGMAFQKNTKTK</sequence>
<protein>
    <recommendedName>
        <fullName evidence="4">Lipoprotein</fullName>
    </recommendedName>
</protein>
<dbReference type="OrthoDB" id="1362719at2"/>
<keyword evidence="1" id="KW-0732">Signal</keyword>
<evidence type="ECO:0000256" key="1">
    <source>
        <dbReference type="SAM" id="SignalP"/>
    </source>
</evidence>
<evidence type="ECO:0008006" key="4">
    <source>
        <dbReference type="Google" id="ProtNLM"/>
    </source>
</evidence>
<keyword evidence="3" id="KW-1185">Reference proteome</keyword>